<name>E1WRL5_BACF6</name>
<dbReference type="HOGENOM" id="CLU_2300052_0_0_10"/>
<organism evidence="2 3">
    <name type="scientific">Bacteroides fragilis (strain 638R)</name>
    <dbReference type="NCBI Taxonomy" id="862962"/>
    <lineage>
        <taxon>Bacteria</taxon>
        <taxon>Pseudomonadati</taxon>
        <taxon>Bacteroidota</taxon>
        <taxon>Bacteroidia</taxon>
        <taxon>Bacteroidales</taxon>
        <taxon>Bacteroidaceae</taxon>
        <taxon>Bacteroides</taxon>
    </lineage>
</organism>
<reference evidence="2 3" key="1">
    <citation type="journal article" date="2010" name="Microbiology">
        <title>Twenty-eight divergent polysaccharide loci specifying within- and amongst-strain capsule diversity in three strains of Bacteroides fragilis.</title>
        <authorList>
            <person name="Patrick S."/>
            <person name="Blakely G.W."/>
            <person name="Houston S."/>
            <person name="Moore J."/>
            <person name="Abratt V.R."/>
            <person name="Bertalan M."/>
            <person name="Cerdeno-Tarraga A.M."/>
            <person name="Quail M.A."/>
            <person name="Corton N."/>
            <person name="Corton C."/>
            <person name="Bignell A."/>
            <person name="Barron A."/>
            <person name="Clark L."/>
            <person name="Bentley S.D."/>
            <person name="Parkhill J."/>
        </authorList>
    </citation>
    <scope>NUCLEOTIDE SEQUENCE [LARGE SCALE GENOMIC DNA]</scope>
    <source>
        <strain evidence="2 3">638R</strain>
    </source>
</reference>
<evidence type="ECO:0000256" key="1">
    <source>
        <dbReference type="SAM" id="MobiDB-lite"/>
    </source>
</evidence>
<gene>
    <name evidence="2" type="ordered locus">BF638R_4372</name>
</gene>
<accession>E1WRL5</accession>
<dbReference type="AlphaFoldDB" id="E1WRL5"/>
<dbReference type="EMBL" id="FQ312004">
    <property type="protein sequence ID" value="CBW24789.1"/>
    <property type="molecule type" value="Genomic_DNA"/>
</dbReference>
<dbReference type="Proteomes" id="UP000008560">
    <property type="component" value="Chromosome"/>
</dbReference>
<dbReference type="KEGG" id="bfg:BF638R_4372"/>
<evidence type="ECO:0000313" key="2">
    <source>
        <dbReference type="EMBL" id="CBW24789.1"/>
    </source>
</evidence>
<protein>
    <submittedName>
        <fullName evidence="2">Uncharacterized protein</fullName>
    </submittedName>
</protein>
<feature type="region of interest" description="Disordered" evidence="1">
    <location>
        <begin position="41"/>
        <end position="100"/>
    </location>
</feature>
<proteinExistence type="predicted"/>
<dbReference type="PATRIC" id="fig|862962.3.peg.4572"/>
<evidence type="ECO:0000313" key="3">
    <source>
        <dbReference type="Proteomes" id="UP000008560"/>
    </source>
</evidence>
<sequence>MFPDDCRSVPLRVGLSPAIPNVGERVFTVLRLHLGARVVPSRRPLPTTPAGCMAETGHRGGRTNGTRPSVPSHGASAIAETSRAPSRPKEFPRACPEAGS</sequence>